<dbReference type="GO" id="GO:0007091">
    <property type="term" value="P:metaphase/anaphase transition of mitotic cell cycle"/>
    <property type="evidence" value="ECO:0007669"/>
    <property type="project" value="TreeGrafter"/>
</dbReference>
<dbReference type="Pfam" id="PF00515">
    <property type="entry name" value="TPR_1"/>
    <property type="match status" value="2"/>
</dbReference>
<keyword evidence="6" id="KW-1185">Reference proteome</keyword>
<dbReference type="SMART" id="SM00028">
    <property type="entry name" value="TPR"/>
    <property type="match status" value="8"/>
</dbReference>
<feature type="compositionally biased region" description="Basic and acidic residues" evidence="4">
    <location>
        <begin position="314"/>
        <end position="323"/>
    </location>
</feature>
<dbReference type="InterPro" id="IPR019734">
    <property type="entry name" value="TPR_rpt"/>
</dbReference>
<feature type="compositionally biased region" description="Polar residues" evidence="4">
    <location>
        <begin position="267"/>
        <end position="278"/>
    </location>
</feature>
<evidence type="ECO:0000256" key="1">
    <source>
        <dbReference type="ARBA" id="ARBA00022803"/>
    </source>
</evidence>
<dbReference type="EMBL" id="JAVRRJ010000004">
    <property type="protein sequence ID" value="KAK5085238.1"/>
    <property type="molecule type" value="Genomic_DNA"/>
</dbReference>
<dbReference type="PANTHER" id="PTHR12558:SF13">
    <property type="entry name" value="CELL DIVISION CYCLE PROTEIN 27 HOMOLOG"/>
    <property type="match status" value="1"/>
</dbReference>
<feature type="compositionally biased region" description="Low complexity" evidence="4">
    <location>
        <begin position="390"/>
        <end position="400"/>
    </location>
</feature>
<dbReference type="PANTHER" id="PTHR12558">
    <property type="entry name" value="CELL DIVISION CYCLE 16,23,27"/>
    <property type="match status" value="1"/>
</dbReference>
<feature type="repeat" description="TPR" evidence="3">
    <location>
        <begin position="565"/>
        <end position="598"/>
    </location>
</feature>
<keyword evidence="1 3" id="KW-0802">TPR repeat</keyword>
<dbReference type="GO" id="GO:0051301">
    <property type="term" value="P:cell division"/>
    <property type="evidence" value="ECO:0007669"/>
    <property type="project" value="TreeGrafter"/>
</dbReference>
<reference evidence="5 6" key="1">
    <citation type="submission" date="2023-08" db="EMBL/GenBank/DDBJ databases">
        <title>Black Yeasts Isolated from many extreme environments.</title>
        <authorList>
            <person name="Coleine C."/>
            <person name="Stajich J.E."/>
            <person name="Selbmann L."/>
        </authorList>
    </citation>
    <scope>NUCLEOTIDE SEQUENCE [LARGE SCALE GENOMIC DNA]</scope>
    <source>
        <strain evidence="5 6">CCFEE 5910</strain>
    </source>
</reference>
<dbReference type="AlphaFoldDB" id="A0AAN7SYM9"/>
<dbReference type="PROSITE" id="PS50293">
    <property type="entry name" value="TPR_REGION"/>
    <property type="match status" value="1"/>
</dbReference>
<dbReference type="GO" id="GO:0016567">
    <property type="term" value="P:protein ubiquitination"/>
    <property type="evidence" value="ECO:0007669"/>
    <property type="project" value="TreeGrafter"/>
</dbReference>
<feature type="region of interest" description="Disordered" evidence="4">
    <location>
        <begin position="249"/>
        <end position="441"/>
    </location>
</feature>
<evidence type="ECO:0000256" key="4">
    <source>
        <dbReference type="SAM" id="MobiDB-lite"/>
    </source>
</evidence>
<comment type="similarity">
    <text evidence="2">Belongs to the APC3/CDC27 family.</text>
</comment>
<dbReference type="Pfam" id="PF12895">
    <property type="entry name" value="ANAPC3"/>
    <property type="match status" value="1"/>
</dbReference>
<dbReference type="GO" id="GO:0005737">
    <property type="term" value="C:cytoplasm"/>
    <property type="evidence" value="ECO:0007669"/>
    <property type="project" value="TreeGrafter"/>
</dbReference>
<comment type="caution">
    <text evidence="5">The sequence shown here is derived from an EMBL/GenBank/DDBJ whole genome shotgun (WGS) entry which is preliminary data.</text>
</comment>
<dbReference type="GO" id="GO:0031145">
    <property type="term" value="P:anaphase-promoting complex-dependent catabolic process"/>
    <property type="evidence" value="ECO:0007669"/>
    <property type="project" value="TreeGrafter"/>
</dbReference>
<gene>
    <name evidence="5" type="primary">CDC27</name>
    <name evidence="5" type="ORF">LTR05_004519</name>
</gene>
<proteinExistence type="inferred from homology"/>
<evidence type="ECO:0000313" key="5">
    <source>
        <dbReference type="EMBL" id="KAK5085238.1"/>
    </source>
</evidence>
<accession>A0AAN7SYM9</accession>
<dbReference type="Pfam" id="PF14559">
    <property type="entry name" value="TPR_19"/>
    <property type="match status" value="1"/>
</dbReference>
<evidence type="ECO:0000256" key="3">
    <source>
        <dbReference type="PROSITE-ProRule" id="PRU00339"/>
    </source>
</evidence>
<feature type="repeat" description="TPR" evidence="3">
    <location>
        <begin position="633"/>
        <end position="666"/>
    </location>
</feature>
<dbReference type="Proteomes" id="UP001309876">
    <property type="component" value="Unassembled WGS sequence"/>
</dbReference>
<dbReference type="Gene3D" id="1.25.40.10">
    <property type="entry name" value="Tetratricopeptide repeat domain"/>
    <property type="match status" value="4"/>
</dbReference>
<organism evidence="5 6">
    <name type="scientific">Lithohypha guttulata</name>
    <dbReference type="NCBI Taxonomy" id="1690604"/>
    <lineage>
        <taxon>Eukaryota</taxon>
        <taxon>Fungi</taxon>
        <taxon>Dikarya</taxon>
        <taxon>Ascomycota</taxon>
        <taxon>Pezizomycotina</taxon>
        <taxon>Eurotiomycetes</taxon>
        <taxon>Chaetothyriomycetidae</taxon>
        <taxon>Chaetothyriales</taxon>
        <taxon>Trichomeriaceae</taxon>
        <taxon>Lithohypha</taxon>
    </lineage>
</organism>
<sequence length="795" mass="88954">MAPSTTVNTTQLRHQIYYQLDNNLLKNALFLAQRLVAYEGPRSAEAAYLLAHCQFQAGYTKASLDTSRSFAAKGTHLGCTHVFAQACLELGRNIEGLQLIEKSRTLWQNRNTWNQHTESKRQYLPDAAVILCLKGKLWKAHKNMEEAVQCWVAALKQNPFMWDAYTLLVESGAKINVPAIYKLNPDMVGMIQAQHASKENTDPPNASQQPTQSMADPFLSTQKLNGHPNALYEKLNNSKINVNTANAIHDDDLLPTPSTVVDHEDTMTQQPNGSSKFESLSAPLRRPRNTVDSQSEQQSRLKATSSRLKTRLKPSVDEPDHEPPPPGPPSKRTVSGAVAQSQIAEPIRRTTRSQTSRPPSSTSTSTTTKMSSIANSLGLRQEREIKKAKAPTAKPRTATTQTVGRAVSGNRIKTAPSVEPQDLDSRENRPPSIPPVPAMMEPVRKDDDRVDKEIDGLRALLDLFSRIASAHNALQHYDCQAAINLFNSLPSNQRETPYVLAQIARAYNEMSQHADAERYFIRVRQLAPSRLEDMEIYSTVLYQLKSEIELAYLAHEMVEVERNSPQTWIAIGNSFSLQREHEQALKCFKRATQLDPSFAYGFTLQGHEYIENEEFPKALEAYRMAISADNRHYNAWYGLGKVYTKLGKYPTAQVHYQTAASINPSNAVLTCAIGTVVEKNKGVEHALKFYDRACRLAPKNALSRFKKARCLMSMNQPEEALAELEVLKEIAPDEANVWFLSGRLCKMLGRKSEAIKAFTVALNLDPKAAQFIKDAMESLDDEDDFVDDDGNEDID</sequence>
<dbReference type="PROSITE" id="PS50005">
    <property type="entry name" value="TPR"/>
    <property type="match status" value="4"/>
</dbReference>
<evidence type="ECO:0000313" key="6">
    <source>
        <dbReference type="Proteomes" id="UP001309876"/>
    </source>
</evidence>
<dbReference type="SUPFAM" id="SSF48452">
    <property type="entry name" value="TPR-like"/>
    <property type="match status" value="3"/>
</dbReference>
<evidence type="ECO:0000256" key="2">
    <source>
        <dbReference type="ARBA" id="ARBA00038210"/>
    </source>
</evidence>
<feature type="repeat" description="TPR" evidence="3">
    <location>
        <begin position="599"/>
        <end position="632"/>
    </location>
</feature>
<feature type="compositionally biased region" description="Polar residues" evidence="4">
    <location>
        <begin position="290"/>
        <end position="307"/>
    </location>
</feature>
<dbReference type="GO" id="GO:0005680">
    <property type="term" value="C:anaphase-promoting complex"/>
    <property type="evidence" value="ECO:0007669"/>
    <property type="project" value="TreeGrafter"/>
</dbReference>
<feature type="compositionally biased region" description="Low complexity" evidence="4">
    <location>
        <begin position="352"/>
        <end position="372"/>
    </location>
</feature>
<name>A0AAN7SYM9_9EURO</name>
<dbReference type="InterPro" id="IPR011990">
    <property type="entry name" value="TPR-like_helical_dom_sf"/>
</dbReference>
<protein>
    <submittedName>
        <fullName evidence="5">Anaphase-promoting complex subunit cdc27</fullName>
    </submittedName>
</protein>
<feature type="repeat" description="TPR" evidence="3">
    <location>
        <begin position="735"/>
        <end position="768"/>
    </location>
</feature>